<evidence type="ECO:0000256" key="6">
    <source>
        <dbReference type="ARBA" id="ARBA00022525"/>
    </source>
</evidence>
<comment type="similarity">
    <text evidence="3">Belongs to the metallo-dependent hydrolases superfamily. Adenosine and AMP deaminases family. ADGF subfamily.</text>
</comment>
<dbReference type="Proteomes" id="UP001329430">
    <property type="component" value="Chromosome 8"/>
</dbReference>
<dbReference type="InterPro" id="IPR006330">
    <property type="entry name" value="Ado/ade_deaminase"/>
</dbReference>
<keyword evidence="8 11" id="KW-0732">Signal</keyword>
<dbReference type="InterPro" id="IPR001365">
    <property type="entry name" value="A_deaminase_dom"/>
</dbReference>
<comment type="caution">
    <text evidence="14">The sequence shown here is derived from an EMBL/GenBank/DDBJ whole genome shotgun (WGS) entry which is preliminary data.</text>
</comment>
<proteinExistence type="inferred from homology"/>
<dbReference type="InterPro" id="IPR006331">
    <property type="entry name" value="ADGF"/>
</dbReference>
<dbReference type="GO" id="GO:0006154">
    <property type="term" value="P:adenosine catabolic process"/>
    <property type="evidence" value="ECO:0007669"/>
    <property type="project" value="InterPro"/>
</dbReference>
<comment type="subcellular location">
    <subcellularLocation>
        <location evidence="2">Secreted</location>
    </subcellularLocation>
</comment>
<evidence type="ECO:0000256" key="5">
    <source>
        <dbReference type="ARBA" id="ARBA00018099"/>
    </source>
</evidence>
<dbReference type="PANTHER" id="PTHR11409">
    <property type="entry name" value="ADENOSINE DEAMINASE"/>
    <property type="match status" value="1"/>
</dbReference>
<dbReference type="Pfam" id="PF00962">
    <property type="entry name" value="A_deaminase"/>
    <property type="match status" value="1"/>
</dbReference>
<dbReference type="AlphaFoldDB" id="A0AAN7V609"/>
<evidence type="ECO:0000256" key="8">
    <source>
        <dbReference type="ARBA" id="ARBA00022729"/>
    </source>
</evidence>
<comment type="cofactor">
    <cofactor evidence="1">
        <name>Zn(2+)</name>
        <dbReference type="ChEBI" id="CHEBI:29105"/>
    </cofactor>
</comment>
<dbReference type="NCBIfam" id="TIGR01431">
    <property type="entry name" value="adm_rel"/>
    <property type="match status" value="1"/>
</dbReference>
<dbReference type="EMBL" id="JAVRBK010000008">
    <property type="protein sequence ID" value="KAK5640479.1"/>
    <property type="molecule type" value="Genomic_DNA"/>
</dbReference>
<evidence type="ECO:0000259" key="12">
    <source>
        <dbReference type="Pfam" id="PF00962"/>
    </source>
</evidence>
<evidence type="ECO:0000313" key="15">
    <source>
        <dbReference type="Proteomes" id="UP001329430"/>
    </source>
</evidence>
<dbReference type="InterPro" id="IPR013659">
    <property type="entry name" value="A_deaminase_N"/>
</dbReference>
<evidence type="ECO:0000256" key="10">
    <source>
        <dbReference type="ARBA" id="ARBA00047764"/>
    </source>
</evidence>
<evidence type="ECO:0000256" key="1">
    <source>
        <dbReference type="ARBA" id="ARBA00001947"/>
    </source>
</evidence>
<keyword evidence="7" id="KW-0479">Metal-binding</keyword>
<dbReference type="GO" id="GO:0004000">
    <property type="term" value="F:adenosine deaminase activity"/>
    <property type="evidence" value="ECO:0007669"/>
    <property type="project" value="InterPro"/>
</dbReference>
<dbReference type="InterPro" id="IPR032466">
    <property type="entry name" value="Metal_Hydrolase"/>
</dbReference>
<feature type="domain" description="Adenosine deaminase" evidence="12">
    <location>
        <begin position="177"/>
        <end position="474"/>
    </location>
</feature>
<feature type="signal peptide" evidence="11">
    <location>
        <begin position="1"/>
        <end position="19"/>
    </location>
</feature>
<dbReference type="PANTHER" id="PTHR11409:SF39">
    <property type="entry name" value="ADENOSINE DEAMINASE 2"/>
    <property type="match status" value="1"/>
</dbReference>
<evidence type="ECO:0000256" key="2">
    <source>
        <dbReference type="ARBA" id="ARBA00004613"/>
    </source>
</evidence>
<dbReference type="Pfam" id="PF08451">
    <property type="entry name" value="A_deaminase_N"/>
    <property type="match status" value="1"/>
</dbReference>
<evidence type="ECO:0000256" key="3">
    <source>
        <dbReference type="ARBA" id="ARBA00006083"/>
    </source>
</evidence>
<name>A0AAN7V609_9COLE</name>
<keyword evidence="6" id="KW-0964">Secreted</keyword>
<sequence>MRSLIVLLIAILIANFTNGDFWKMRESLIEREKNHVLGASIVLSDQEELVNKLLMSYKLQELDEAYQNPANFAPSKYFFHTRAKIENSPVYKLLRLMPKGGALHGHSTALATPDFLHGLTYKDNLYGCRLNGVFQLRFLQNGNQDNTCKWKLIDTLRKMDLNFDEWLRSQFVMFRENFNEIYRNENQIWSIFERTFTTARGLVTHRPVFEEYFYEALRLLYDDNVMYLEFRSTLPQLYELNGTTYKSEDTLQFYQSVIGKFMEGHPKFIGARLIYAPYRNNDNVTFNAISTTLYNIQMRYPTILAGFDLVGHEDSGTSLLKYAWEVKRIAKLGINFYFHAGETIWYQSDTDYNVIDAILLGSKRIGHALGLTKHPVALEMIKERNIPIEVCPISNQVLLYVDDLRNHPASFLIANGFPIVISYDDPSAWNVTGLSYDFYMTFMAIAGRGADLKLLKQLSINSILYSSLSLNERKVALKSWEADWDSFIKNIHLLKF</sequence>
<evidence type="ECO:0000256" key="11">
    <source>
        <dbReference type="SAM" id="SignalP"/>
    </source>
</evidence>
<feature type="chain" id="PRO_5042931952" description="Adenosine deaminase" evidence="11">
    <location>
        <begin position="20"/>
        <end position="496"/>
    </location>
</feature>
<evidence type="ECO:0000256" key="9">
    <source>
        <dbReference type="ARBA" id="ARBA00022801"/>
    </source>
</evidence>
<dbReference type="Gene3D" id="3.20.20.140">
    <property type="entry name" value="Metal-dependent hydrolases"/>
    <property type="match status" value="1"/>
</dbReference>
<evidence type="ECO:0000256" key="4">
    <source>
        <dbReference type="ARBA" id="ARBA00012784"/>
    </source>
</evidence>
<evidence type="ECO:0000259" key="13">
    <source>
        <dbReference type="Pfam" id="PF08451"/>
    </source>
</evidence>
<dbReference type="GO" id="GO:0046103">
    <property type="term" value="P:inosine biosynthetic process"/>
    <property type="evidence" value="ECO:0007669"/>
    <property type="project" value="TreeGrafter"/>
</dbReference>
<dbReference type="GO" id="GO:0005615">
    <property type="term" value="C:extracellular space"/>
    <property type="evidence" value="ECO:0007669"/>
    <property type="project" value="InterPro"/>
</dbReference>
<organism evidence="14 15">
    <name type="scientific">Pyrocoelia pectoralis</name>
    <dbReference type="NCBI Taxonomy" id="417401"/>
    <lineage>
        <taxon>Eukaryota</taxon>
        <taxon>Metazoa</taxon>
        <taxon>Ecdysozoa</taxon>
        <taxon>Arthropoda</taxon>
        <taxon>Hexapoda</taxon>
        <taxon>Insecta</taxon>
        <taxon>Pterygota</taxon>
        <taxon>Neoptera</taxon>
        <taxon>Endopterygota</taxon>
        <taxon>Coleoptera</taxon>
        <taxon>Polyphaga</taxon>
        <taxon>Elateriformia</taxon>
        <taxon>Elateroidea</taxon>
        <taxon>Lampyridae</taxon>
        <taxon>Lampyrinae</taxon>
        <taxon>Pyrocoelia</taxon>
    </lineage>
</organism>
<feature type="domain" description="Adenosine/AMP deaminase N-terminal" evidence="13">
    <location>
        <begin position="13"/>
        <end position="94"/>
    </location>
</feature>
<dbReference type="GO" id="GO:0046872">
    <property type="term" value="F:metal ion binding"/>
    <property type="evidence" value="ECO:0007669"/>
    <property type="project" value="UniProtKB-KW"/>
</dbReference>
<keyword evidence="9" id="KW-0378">Hydrolase</keyword>
<evidence type="ECO:0000256" key="7">
    <source>
        <dbReference type="ARBA" id="ARBA00022723"/>
    </source>
</evidence>
<accession>A0AAN7V609</accession>
<dbReference type="FunFam" id="3.20.20.140:FF:000017">
    <property type="entry name" value="Adenosine deaminase 2"/>
    <property type="match status" value="1"/>
</dbReference>
<keyword evidence="15" id="KW-1185">Reference proteome</keyword>
<gene>
    <name evidence="14" type="ORF">RI129_011290</name>
</gene>
<comment type="catalytic activity">
    <reaction evidence="10">
        <text>adenosine + H2O + H(+) = inosine + NH4(+)</text>
        <dbReference type="Rhea" id="RHEA:24408"/>
        <dbReference type="ChEBI" id="CHEBI:15377"/>
        <dbReference type="ChEBI" id="CHEBI:15378"/>
        <dbReference type="ChEBI" id="CHEBI:16335"/>
        <dbReference type="ChEBI" id="CHEBI:17596"/>
        <dbReference type="ChEBI" id="CHEBI:28938"/>
        <dbReference type="EC" id="3.5.4.4"/>
    </reaction>
</comment>
<protein>
    <recommendedName>
        <fullName evidence="5">Adenosine deaminase</fullName>
        <ecNumber evidence="4">3.5.4.4</ecNumber>
    </recommendedName>
</protein>
<reference evidence="14 15" key="1">
    <citation type="journal article" date="2024" name="Insects">
        <title>An Improved Chromosome-Level Genome Assembly of the Firefly Pyrocoelia pectoralis.</title>
        <authorList>
            <person name="Fu X."/>
            <person name="Meyer-Rochow V.B."/>
            <person name="Ballantyne L."/>
            <person name="Zhu X."/>
        </authorList>
    </citation>
    <scope>NUCLEOTIDE SEQUENCE [LARGE SCALE GENOMIC DNA]</scope>
    <source>
        <strain evidence="14">XCY_ONT2</strain>
    </source>
</reference>
<dbReference type="EC" id="3.5.4.4" evidence="4"/>
<evidence type="ECO:0000313" key="14">
    <source>
        <dbReference type="EMBL" id="KAK5640479.1"/>
    </source>
</evidence>
<dbReference type="SUPFAM" id="SSF51556">
    <property type="entry name" value="Metallo-dependent hydrolases"/>
    <property type="match status" value="1"/>
</dbReference>